<reference evidence="4" key="1">
    <citation type="submission" date="2023-07" db="EMBL/GenBank/DDBJ databases">
        <title>The carbon used by Thiothrix.</title>
        <authorList>
            <person name="Chen L."/>
        </authorList>
    </citation>
    <scope>NUCLEOTIDE SEQUENCE [LARGE SCALE GENOMIC DNA]</scope>
</reference>
<accession>A0ABU6CSY1</accession>
<feature type="domain" description="Guanylate cyclase" evidence="2">
    <location>
        <begin position="449"/>
        <end position="582"/>
    </location>
</feature>
<name>A0ABU6CSY1_9GAMM</name>
<dbReference type="PANTHER" id="PTHR43081">
    <property type="entry name" value="ADENYLATE CYCLASE, TERMINAL-DIFFERENTIATION SPECIFIC-RELATED"/>
    <property type="match status" value="1"/>
</dbReference>
<dbReference type="EC" id="4.6.1.-" evidence="3"/>
<dbReference type="GO" id="GO:0016829">
    <property type="term" value="F:lyase activity"/>
    <property type="evidence" value="ECO:0007669"/>
    <property type="project" value="UniProtKB-KW"/>
</dbReference>
<dbReference type="EMBL" id="JAYMYJ010000014">
    <property type="protein sequence ID" value="MEB4589701.1"/>
    <property type="molecule type" value="Genomic_DNA"/>
</dbReference>
<keyword evidence="3" id="KW-0456">Lyase</keyword>
<dbReference type="Pfam" id="PF00211">
    <property type="entry name" value="Guanylate_cyc"/>
    <property type="match status" value="1"/>
</dbReference>
<evidence type="ECO:0000313" key="3">
    <source>
        <dbReference type="EMBL" id="MEB4589701.1"/>
    </source>
</evidence>
<proteinExistence type="predicted"/>
<dbReference type="PANTHER" id="PTHR43081:SF1">
    <property type="entry name" value="ADENYLATE CYCLASE, TERMINAL-DIFFERENTIATION SPECIFIC"/>
    <property type="match status" value="1"/>
</dbReference>
<sequence>MVGIIVLLLLLEQRYGEFYSGLQSRLWNAYQYWGVDFISHKPQVTVIQIDDYSIGQAREIFGEDWPWSRQLYAALLQALFEDYHVSVAGLDITLPDGRDKEGNKLLRDIIQKYPVVLAQVFDMKPVSESVVGGVPEGGVIVNGSPVLQSLPQGNGYIGNNPQLVNIPCIGHINAKDSGFGDVITHVPPLIIWKEKAYSMLSLEMLRCKSRVKYNFLITPHANGIQMQINDTATNNSISRLIIDEQGYFRIPFQVPNNHIPAISAIDVILHEITPEQLSYLQSRMVIIAGAAWGVGDSISTPIDDKNVFGVTAHVQLLEWLLSNKTNAPDFSLDNWSWVWGAFGIGLLYALLFFGLDAGLIVFLALSLMAGWLGLGFWVWVEKQWFLPMHPAMLFLFFLVFQIPIEWWLAQHTSGRLRRLFQGYLPAPLVSYIVNDNHMDLLLPKKRCLTILFADIANFTGRAEYTDPEELSVLIRKIFESLTMIAHKHKGTVDKYMGDAVMVFWNAPIIQPDHSDRSVQAALEMLFEIHRFNGDERGLLRGEEIAIRIGIHTGEVIVGDLGTSLRHAYTAIGDAVNVAARLQSVAKDLGEHLLVSGSTTSLLQKNYPFVSKGNISLKGRQETIEVYALRNDWLDFQ</sequence>
<dbReference type="PROSITE" id="PS50125">
    <property type="entry name" value="GUANYLATE_CYCLASE_2"/>
    <property type="match status" value="1"/>
</dbReference>
<evidence type="ECO:0000256" key="1">
    <source>
        <dbReference type="SAM" id="Phobius"/>
    </source>
</evidence>
<dbReference type="RefSeq" id="WP_324692898.1">
    <property type="nucleotide sequence ID" value="NZ_JAYMYJ010000014.1"/>
</dbReference>
<keyword evidence="1" id="KW-0812">Transmembrane</keyword>
<dbReference type="InterPro" id="IPR029787">
    <property type="entry name" value="Nucleotide_cyclase"/>
</dbReference>
<feature type="transmembrane region" description="Helical" evidence="1">
    <location>
        <begin position="335"/>
        <end position="353"/>
    </location>
</feature>
<dbReference type="SUPFAM" id="SSF55073">
    <property type="entry name" value="Nucleotide cyclase"/>
    <property type="match status" value="1"/>
</dbReference>
<dbReference type="Proteomes" id="UP001308005">
    <property type="component" value="Unassembled WGS sequence"/>
</dbReference>
<evidence type="ECO:0000313" key="4">
    <source>
        <dbReference type="Proteomes" id="UP001308005"/>
    </source>
</evidence>
<feature type="transmembrane region" description="Helical" evidence="1">
    <location>
        <begin position="391"/>
        <end position="409"/>
    </location>
</feature>
<evidence type="ECO:0000259" key="2">
    <source>
        <dbReference type="PROSITE" id="PS50125"/>
    </source>
</evidence>
<keyword evidence="1" id="KW-0472">Membrane</keyword>
<dbReference type="InterPro" id="IPR001054">
    <property type="entry name" value="A/G_cyclase"/>
</dbReference>
<feature type="transmembrane region" description="Helical" evidence="1">
    <location>
        <begin position="360"/>
        <end position="379"/>
    </location>
</feature>
<gene>
    <name evidence="3" type="ORF">VSS37_01790</name>
</gene>
<dbReference type="InterPro" id="IPR007890">
    <property type="entry name" value="CHASE2"/>
</dbReference>
<protein>
    <submittedName>
        <fullName evidence="3">Adenylate/guanylate cyclase domain-containing protein</fullName>
        <ecNumber evidence="3">4.6.1.-</ecNumber>
    </submittedName>
</protein>
<dbReference type="Gene3D" id="3.30.70.1230">
    <property type="entry name" value="Nucleotide cyclase"/>
    <property type="match status" value="1"/>
</dbReference>
<dbReference type="Pfam" id="PF05226">
    <property type="entry name" value="CHASE2"/>
    <property type="match status" value="1"/>
</dbReference>
<dbReference type="SMART" id="SM01080">
    <property type="entry name" value="CHASE2"/>
    <property type="match status" value="1"/>
</dbReference>
<keyword evidence="4" id="KW-1185">Reference proteome</keyword>
<dbReference type="CDD" id="cd07302">
    <property type="entry name" value="CHD"/>
    <property type="match status" value="1"/>
</dbReference>
<dbReference type="SMART" id="SM00044">
    <property type="entry name" value="CYCc"/>
    <property type="match status" value="1"/>
</dbReference>
<organism evidence="3 4">
    <name type="scientific">Candidatus Thiothrix phosphatis</name>
    <dbReference type="NCBI Taxonomy" id="3112415"/>
    <lineage>
        <taxon>Bacteria</taxon>
        <taxon>Pseudomonadati</taxon>
        <taxon>Pseudomonadota</taxon>
        <taxon>Gammaproteobacteria</taxon>
        <taxon>Thiotrichales</taxon>
        <taxon>Thiotrichaceae</taxon>
        <taxon>Thiothrix</taxon>
    </lineage>
</organism>
<keyword evidence="1" id="KW-1133">Transmembrane helix</keyword>
<comment type="caution">
    <text evidence="3">The sequence shown here is derived from an EMBL/GenBank/DDBJ whole genome shotgun (WGS) entry which is preliminary data.</text>
</comment>
<dbReference type="InterPro" id="IPR050697">
    <property type="entry name" value="Adenylyl/Guanylyl_Cyclase_3/4"/>
</dbReference>